<keyword evidence="14" id="KW-1185">Reference proteome</keyword>
<feature type="region of interest" description="Disordered" evidence="12">
    <location>
        <begin position="1"/>
        <end position="22"/>
    </location>
</feature>
<dbReference type="Pfam" id="PF02127">
    <property type="entry name" value="Peptidase_M18"/>
    <property type="match status" value="1"/>
</dbReference>
<comment type="caution">
    <text evidence="13">The sequence shown here is derived from an EMBL/GenBank/DDBJ whole genome shotgun (WGS) entry which is preliminary data.</text>
</comment>
<dbReference type="SUPFAM" id="SSF101821">
    <property type="entry name" value="Aminopeptidase/glucanase lid domain"/>
    <property type="match status" value="1"/>
</dbReference>
<dbReference type="PANTHER" id="PTHR28570:SF3">
    <property type="entry name" value="ASPARTYL AMINOPEPTIDASE"/>
    <property type="match status" value="1"/>
</dbReference>
<dbReference type="PRINTS" id="PR00932">
    <property type="entry name" value="AMINO1PTASE"/>
</dbReference>
<proteinExistence type="inferred from homology"/>
<evidence type="ECO:0000256" key="4">
    <source>
        <dbReference type="ARBA" id="ARBA00011965"/>
    </source>
</evidence>
<dbReference type="GO" id="GO:0005737">
    <property type="term" value="C:cytoplasm"/>
    <property type="evidence" value="ECO:0007669"/>
    <property type="project" value="UniProtKB-ARBA"/>
</dbReference>
<dbReference type="GO" id="GO:0006508">
    <property type="term" value="P:proteolysis"/>
    <property type="evidence" value="ECO:0007669"/>
    <property type="project" value="UniProtKB-KW"/>
</dbReference>
<keyword evidence="7 11" id="KW-0479">Metal-binding</keyword>
<evidence type="ECO:0000313" key="13">
    <source>
        <dbReference type="EMBL" id="KAG2490496.1"/>
    </source>
</evidence>
<dbReference type="FunFam" id="2.30.250.10:FF:000001">
    <property type="entry name" value="Aspartyl aminopeptidase 1"/>
    <property type="match status" value="1"/>
</dbReference>
<comment type="cofactor">
    <cofactor evidence="2">
        <name>Zn(2+)</name>
        <dbReference type="ChEBI" id="CHEBI:29105"/>
    </cofactor>
</comment>
<dbReference type="EC" id="3.4.11.21" evidence="4"/>
<keyword evidence="10 11" id="KW-0482">Metalloprotease</keyword>
<dbReference type="GO" id="GO:0004177">
    <property type="term" value="F:aminopeptidase activity"/>
    <property type="evidence" value="ECO:0007669"/>
    <property type="project" value="UniProtKB-KW"/>
</dbReference>
<dbReference type="Gene3D" id="3.40.630.10">
    <property type="entry name" value="Zn peptidases"/>
    <property type="match status" value="2"/>
</dbReference>
<keyword evidence="8 11" id="KW-0378">Hydrolase</keyword>
<dbReference type="AlphaFoldDB" id="A0A836BVC4"/>
<evidence type="ECO:0000256" key="10">
    <source>
        <dbReference type="ARBA" id="ARBA00023049"/>
    </source>
</evidence>
<evidence type="ECO:0000256" key="8">
    <source>
        <dbReference type="ARBA" id="ARBA00022801"/>
    </source>
</evidence>
<dbReference type="GO" id="GO:0008270">
    <property type="term" value="F:zinc ion binding"/>
    <property type="evidence" value="ECO:0007669"/>
    <property type="project" value="InterPro"/>
</dbReference>
<dbReference type="OrthoDB" id="9880441at2759"/>
<dbReference type="NCBIfam" id="NF002759">
    <property type="entry name" value="PRK02813.1"/>
    <property type="match status" value="1"/>
</dbReference>
<dbReference type="CDD" id="cd05658">
    <property type="entry name" value="M18_DAP"/>
    <property type="match status" value="1"/>
</dbReference>
<evidence type="ECO:0000256" key="1">
    <source>
        <dbReference type="ARBA" id="ARBA00001335"/>
    </source>
</evidence>
<gene>
    <name evidence="13" type="ORF">HYH03_011122</name>
</gene>
<evidence type="ECO:0000256" key="6">
    <source>
        <dbReference type="ARBA" id="ARBA00022670"/>
    </source>
</evidence>
<evidence type="ECO:0000313" key="14">
    <source>
        <dbReference type="Proteomes" id="UP000612055"/>
    </source>
</evidence>
<dbReference type="InterPro" id="IPR001948">
    <property type="entry name" value="Peptidase_M18"/>
</dbReference>
<evidence type="ECO:0000256" key="11">
    <source>
        <dbReference type="RuleBase" id="RU004386"/>
    </source>
</evidence>
<comment type="similarity">
    <text evidence="3 11">Belongs to the peptidase M18 family.</text>
</comment>
<dbReference type="InterPro" id="IPR023358">
    <property type="entry name" value="Peptidase_M18_dom2"/>
</dbReference>
<dbReference type="Proteomes" id="UP000612055">
    <property type="component" value="Unassembled WGS sequence"/>
</dbReference>
<organism evidence="13 14">
    <name type="scientific">Edaphochlamys debaryana</name>
    <dbReference type="NCBI Taxonomy" id="47281"/>
    <lineage>
        <taxon>Eukaryota</taxon>
        <taxon>Viridiplantae</taxon>
        <taxon>Chlorophyta</taxon>
        <taxon>core chlorophytes</taxon>
        <taxon>Chlorophyceae</taxon>
        <taxon>CS clade</taxon>
        <taxon>Chlamydomonadales</taxon>
        <taxon>Chlamydomonadales incertae sedis</taxon>
        <taxon>Edaphochlamys</taxon>
    </lineage>
</organism>
<evidence type="ECO:0000256" key="3">
    <source>
        <dbReference type="ARBA" id="ARBA00008290"/>
    </source>
</evidence>
<keyword evidence="6 11" id="KW-0645">Protease</keyword>
<keyword evidence="5 11" id="KW-0031">Aminopeptidase</keyword>
<evidence type="ECO:0000256" key="9">
    <source>
        <dbReference type="ARBA" id="ARBA00022833"/>
    </source>
</evidence>
<dbReference type="GO" id="GO:0008237">
    <property type="term" value="F:metallopeptidase activity"/>
    <property type="evidence" value="ECO:0007669"/>
    <property type="project" value="UniProtKB-KW"/>
</dbReference>
<reference evidence="13" key="1">
    <citation type="journal article" date="2020" name="bioRxiv">
        <title>Comparative genomics of Chlamydomonas.</title>
        <authorList>
            <person name="Craig R.J."/>
            <person name="Hasan A.R."/>
            <person name="Ness R.W."/>
            <person name="Keightley P.D."/>
        </authorList>
    </citation>
    <scope>NUCLEOTIDE SEQUENCE</scope>
    <source>
        <strain evidence="13">CCAP 11/70</strain>
    </source>
</reference>
<evidence type="ECO:0000256" key="5">
    <source>
        <dbReference type="ARBA" id="ARBA00022438"/>
    </source>
</evidence>
<accession>A0A836BVC4</accession>
<sequence length="563" mass="60012">MKRQKTDSAAGEKQQPAVVAEASSSEAAALHARGKEHAEKLLSFINYAWTPFHAVEEASKRLVAAGFTPISEREPWSVKPGGRYFFTRNMSTIVAFAVGAKFQPGNGFYMVGAHTDSPCLKLKPVSASSRAGYNMVNVETYGGGLWYTWYDRDLGLAGRVLLREGPSAAASGAAGLKHRLVKIDRPLLRIPMLAIHLQRDIHTAGFKPNLQSNFAPMLATQVKTQLLAPAHGAAGAPAASKHQPLLLEMLASELGVSPEAIVDFELHVCDVQPGVLGGAHGEFVFAGRLDNLAMSYVALQSLIDSTPDAASLAEETGVRAIALFDHEEVGSESAQGAGGPVMRDTITRVAAALSEGQEGAVERTLRASFLVSADMAHALHPNYADKHDPEHQPRMHGGLVLKHNHNQRYATNAVSATLFREVARRHGIPTQEFSVRNDMPCGSTIGPILSSNLGCRTVDCGIAQLSMHSIREQVGAGRGVWARGDGGKHGTRAAGGAGQGGGMQLSMHSIREQCGADDVALAYDHFLHFFKEFSALDASLDVDSLPPPNIAGTIADTPCSHQH</sequence>
<evidence type="ECO:0000256" key="7">
    <source>
        <dbReference type="ARBA" id="ARBA00022723"/>
    </source>
</evidence>
<dbReference type="EMBL" id="JAEHOE010000061">
    <property type="protein sequence ID" value="KAG2490496.1"/>
    <property type="molecule type" value="Genomic_DNA"/>
</dbReference>
<protein>
    <recommendedName>
        <fullName evidence="4">aspartyl aminopeptidase</fullName>
        <ecNumber evidence="4">3.4.11.21</ecNumber>
    </recommendedName>
</protein>
<dbReference type="Gene3D" id="2.30.250.10">
    <property type="entry name" value="Aminopeptidase i, Domain 2"/>
    <property type="match status" value="1"/>
</dbReference>
<evidence type="ECO:0000256" key="2">
    <source>
        <dbReference type="ARBA" id="ARBA00001947"/>
    </source>
</evidence>
<keyword evidence="9 11" id="KW-0862">Zinc</keyword>
<name>A0A836BVC4_9CHLO</name>
<evidence type="ECO:0000256" key="12">
    <source>
        <dbReference type="SAM" id="MobiDB-lite"/>
    </source>
</evidence>
<comment type="catalytic activity">
    <reaction evidence="1">
        <text>Release of an N-terminal aspartate or glutamate from a peptide, with a preference for aspartate.</text>
        <dbReference type="EC" id="3.4.11.21"/>
    </reaction>
</comment>
<dbReference type="SUPFAM" id="SSF53187">
    <property type="entry name" value="Zn-dependent exopeptidases"/>
    <property type="match status" value="1"/>
</dbReference>
<dbReference type="PANTHER" id="PTHR28570">
    <property type="entry name" value="ASPARTYL AMINOPEPTIDASE"/>
    <property type="match status" value="1"/>
</dbReference>